<evidence type="ECO:0000256" key="2">
    <source>
        <dbReference type="PROSITE-ProRule" id="PRU00285"/>
    </source>
</evidence>
<proteinExistence type="inferred from homology"/>
<evidence type="ECO:0000313" key="5">
    <source>
        <dbReference type="EMBL" id="KAB2814698.1"/>
    </source>
</evidence>
<dbReference type="InterPro" id="IPR002068">
    <property type="entry name" value="A-crystallin/Hsp20_dom"/>
</dbReference>
<dbReference type="SUPFAM" id="SSF49764">
    <property type="entry name" value="HSP20-like chaperones"/>
    <property type="match status" value="1"/>
</dbReference>
<reference evidence="5 6" key="1">
    <citation type="submission" date="2019-09" db="EMBL/GenBank/DDBJ databases">
        <title>Genomes of family Cryomorphaceae.</title>
        <authorList>
            <person name="Bowman J.P."/>
        </authorList>
    </citation>
    <scope>NUCLEOTIDE SEQUENCE [LARGE SCALE GENOMIC DNA]</scope>
    <source>
        <strain evidence="5 6">LMG 25704</strain>
    </source>
</reference>
<organism evidence="5 6">
    <name type="scientific">Phaeocystidibacter luteus</name>
    <dbReference type="NCBI Taxonomy" id="911197"/>
    <lineage>
        <taxon>Bacteria</taxon>
        <taxon>Pseudomonadati</taxon>
        <taxon>Bacteroidota</taxon>
        <taxon>Flavobacteriia</taxon>
        <taxon>Flavobacteriales</taxon>
        <taxon>Phaeocystidibacteraceae</taxon>
        <taxon>Phaeocystidibacter</taxon>
    </lineage>
</organism>
<evidence type="ECO:0000256" key="1">
    <source>
        <dbReference type="ARBA" id="ARBA00023016"/>
    </source>
</evidence>
<protein>
    <submittedName>
        <fullName evidence="5">Hsp20/alpha crystallin family protein</fullName>
    </submittedName>
</protein>
<dbReference type="PANTHER" id="PTHR46733">
    <property type="entry name" value="26.5 KDA HEAT SHOCK PROTEIN, MITOCHONDRIAL"/>
    <property type="match status" value="1"/>
</dbReference>
<dbReference type="InterPro" id="IPR044587">
    <property type="entry name" value="HSP21-like"/>
</dbReference>
<comment type="similarity">
    <text evidence="2 3">Belongs to the small heat shock protein (HSP20) family.</text>
</comment>
<evidence type="ECO:0000256" key="3">
    <source>
        <dbReference type="RuleBase" id="RU003616"/>
    </source>
</evidence>
<dbReference type="OrthoDB" id="9814487at2"/>
<comment type="caution">
    <text evidence="5">The sequence shown here is derived from an EMBL/GenBank/DDBJ whole genome shotgun (WGS) entry which is preliminary data.</text>
</comment>
<accession>A0A6N6RMC2</accession>
<dbReference type="Proteomes" id="UP000468650">
    <property type="component" value="Unassembled WGS sequence"/>
</dbReference>
<dbReference type="PANTHER" id="PTHR46733:SF4">
    <property type="entry name" value="HEAT SHOCK PROTEIN 21, CHLOROPLASTIC"/>
    <property type="match status" value="1"/>
</dbReference>
<feature type="domain" description="SHSP" evidence="4">
    <location>
        <begin position="29"/>
        <end position="141"/>
    </location>
</feature>
<dbReference type="PROSITE" id="PS01031">
    <property type="entry name" value="SHSP"/>
    <property type="match status" value="1"/>
</dbReference>
<evidence type="ECO:0000313" key="6">
    <source>
        <dbReference type="Proteomes" id="UP000468650"/>
    </source>
</evidence>
<dbReference type="CDD" id="cd06464">
    <property type="entry name" value="ACD_sHsps-like"/>
    <property type="match status" value="1"/>
</dbReference>
<dbReference type="Gene3D" id="2.60.40.790">
    <property type="match status" value="1"/>
</dbReference>
<evidence type="ECO:0000259" key="4">
    <source>
        <dbReference type="PROSITE" id="PS01031"/>
    </source>
</evidence>
<dbReference type="EMBL" id="WBVO01000001">
    <property type="protein sequence ID" value="KAB2814698.1"/>
    <property type="molecule type" value="Genomic_DNA"/>
</dbReference>
<name>A0A6N6RMC2_9FLAO</name>
<dbReference type="InterPro" id="IPR008978">
    <property type="entry name" value="HSP20-like_chaperone"/>
</dbReference>
<dbReference type="AlphaFoldDB" id="A0A6N6RMC2"/>
<dbReference type="Pfam" id="PF00011">
    <property type="entry name" value="HSP20"/>
    <property type="match status" value="1"/>
</dbReference>
<sequence length="141" mass="16667">MRTMHFPTRNTSMNSLFDELLNDFPTNFHLNESWTPKANIQEKSDEWNIELMVPGMKKEDFKLEVVENKLIVKAELEKSEEDKTYKYREFNVKSFTRSFNLPKGLVDEDKISAKYDSGILYVMVPKREEAKDRGPRVIEIQ</sequence>
<dbReference type="GO" id="GO:0009408">
    <property type="term" value="P:response to heat"/>
    <property type="evidence" value="ECO:0007669"/>
    <property type="project" value="InterPro"/>
</dbReference>
<keyword evidence="1" id="KW-0346">Stress response</keyword>
<gene>
    <name evidence="5" type="ORF">F8C67_02845</name>
</gene>
<keyword evidence="6" id="KW-1185">Reference proteome</keyword>